<feature type="transmembrane region" description="Helical" evidence="1">
    <location>
        <begin position="90"/>
        <end position="106"/>
    </location>
</feature>
<proteinExistence type="predicted"/>
<keyword evidence="4" id="KW-1185">Reference proteome</keyword>
<dbReference type="InterPro" id="IPR037185">
    <property type="entry name" value="EmrE-like"/>
</dbReference>
<evidence type="ECO:0000313" key="4">
    <source>
        <dbReference type="Proteomes" id="UP000260665"/>
    </source>
</evidence>
<feature type="domain" description="EamA" evidence="2">
    <location>
        <begin position="168"/>
        <end position="290"/>
    </location>
</feature>
<dbReference type="GO" id="GO:0016020">
    <property type="term" value="C:membrane"/>
    <property type="evidence" value="ECO:0007669"/>
    <property type="project" value="InterPro"/>
</dbReference>
<accession>A0A3E1RDW1</accession>
<feature type="transmembrane region" description="Helical" evidence="1">
    <location>
        <begin position="138"/>
        <end position="158"/>
    </location>
</feature>
<dbReference type="Pfam" id="PF00892">
    <property type="entry name" value="EamA"/>
    <property type="match status" value="2"/>
</dbReference>
<gene>
    <name evidence="3" type="ORF">DIC66_06260</name>
</gene>
<evidence type="ECO:0000313" key="3">
    <source>
        <dbReference type="EMBL" id="RFO97473.1"/>
    </source>
</evidence>
<organism evidence="3 4">
    <name type="scientific">Rhodoferax lacus</name>
    <dbReference type="NCBI Taxonomy" id="2184758"/>
    <lineage>
        <taxon>Bacteria</taxon>
        <taxon>Pseudomonadati</taxon>
        <taxon>Pseudomonadota</taxon>
        <taxon>Betaproteobacteria</taxon>
        <taxon>Burkholderiales</taxon>
        <taxon>Comamonadaceae</taxon>
        <taxon>Rhodoferax</taxon>
    </lineage>
</organism>
<dbReference type="PANTHER" id="PTHR22911">
    <property type="entry name" value="ACYL-MALONYL CONDENSING ENZYME-RELATED"/>
    <property type="match status" value="1"/>
</dbReference>
<keyword evidence="1" id="KW-1133">Transmembrane helix</keyword>
<evidence type="ECO:0000259" key="2">
    <source>
        <dbReference type="Pfam" id="PF00892"/>
    </source>
</evidence>
<dbReference type="AlphaFoldDB" id="A0A3E1RDW1"/>
<dbReference type="EMBL" id="QFZK01000003">
    <property type="protein sequence ID" value="RFO97473.1"/>
    <property type="molecule type" value="Genomic_DNA"/>
</dbReference>
<feature type="transmembrane region" description="Helical" evidence="1">
    <location>
        <begin position="223"/>
        <end position="243"/>
    </location>
</feature>
<dbReference type="SUPFAM" id="SSF103481">
    <property type="entry name" value="Multidrug resistance efflux transporter EmrE"/>
    <property type="match status" value="2"/>
</dbReference>
<reference evidence="3 4" key="1">
    <citation type="submission" date="2018-05" db="EMBL/GenBank/DDBJ databases">
        <title>Rhodoferax soyangensis sp.nov., isolated from an oligotrophic freshwater lake.</title>
        <authorList>
            <person name="Park M."/>
        </authorList>
    </citation>
    <scope>NUCLEOTIDE SEQUENCE [LARGE SCALE GENOMIC DNA]</scope>
    <source>
        <strain evidence="3 4">IMCC26218</strain>
    </source>
</reference>
<feature type="transmembrane region" description="Helical" evidence="1">
    <location>
        <begin position="49"/>
        <end position="70"/>
    </location>
</feature>
<protein>
    <submittedName>
        <fullName evidence="3">EamA/RhaT family transporter</fullName>
    </submittedName>
</protein>
<feature type="transmembrane region" description="Helical" evidence="1">
    <location>
        <begin position="20"/>
        <end position="37"/>
    </location>
</feature>
<evidence type="ECO:0000256" key="1">
    <source>
        <dbReference type="SAM" id="Phobius"/>
    </source>
</evidence>
<name>A0A3E1RDW1_9BURK</name>
<feature type="transmembrane region" description="Helical" evidence="1">
    <location>
        <begin position="164"/>
        <end position="185"/>
    </location>
</feature>
<feature type="domain" description="EamA" evidence="2">
    <location>
        <begin position="22"/>
        <end position="154"/>
    </location>
</feature>
<feature type="transmembrane region" description="Helical" evidence="1">
    <location>
        <begin position="197"/>
        <end position="217"/>
    </location>
</feature>
<keyword evidence="1" id="KW-0812">Transmembrane</keyword>
<keyword evidence="1" id="KW-0472">Membrane</keyword>
<comment type="caution">
    <text evidence="3">The sequence shown here is derived from an EMBL/GenBank/DDBJ whole genome shotgun (WGS) entry which is preliminary data.</text>
</comment>
<dbReference type="InterPro" id="IPR000620">
    <property type="entry name" value="EamA_dom"/>
</dbReference>
<dbReference type="PANTHER" id="PTHR22911:SF103">
    <property type="entry name" value="BLR2811 PROTEIN"/>
    <property type="match status" value="1"/>
</dbReference>
<feature type="transmembrane region" description="Helical" evidence="1">
    <location>
        <begin position="280"/>
        <end position="302"/>
    </location>
</feature>
<dbReference type="Proteomes" id="UP000260665">
    <property type="component" value="Unassembled WGS sequence"/>
</dbReference>
<feature type="transmembrane region" description="Helical" evidence="1">
    <location>
        <begin position="255"/>
        <end position="274"/>
    </location>
</feature>
<sequence length="310" mass="33105">MPLPAASASSTRPLTTNARTLAGIGLLLAAVACFAVLDTTTKRVTVGAPLLMAVWARYFFQALVASALILPQKGLAVLKTDNLGMHLTRGALLMVVTLLAFSSLHVMPVGEFTAIVMTTPLLVTLLAARLLGEYVSPMRVALVLGGFAGTAIIVRPGGGTLDFYSWHILLPLGMVVANAGFQLLTSKMARTEAAMTTQFYTSWVGALLASIPLYWFWTTIDNPALWLGLLVMGLAGAAGHMLMIMAFERAPAATLMPYMYLQIGFAMLGGWFMFDHIPDHMSLLGIGLIAACGTAGGLLTLYESRLRREP</sequence>
<dbReference type="OrthoDB" id="8584557at2"/>